<dbReference type="EMBL" id="CZBY01000006">
    <property type="protein sequence ID" value="CUQ84898.1"/>
    <property type="molecule type" value="Genomic_DNA"/>
</dbReference>
<dbReference type="AlphaFoldDB" id="A0A174ZL10"/>
<keyword evidence="1" id="KW-0812">Transmembrane</keyword>
<dbReference type="Pfam" id="PF14238">
    <property type="entry name" value="DUF4340"/>
    <property type="match status" value="1"/>
</dbReference>
<evidence type="ECO:0000259" key="2">
    <source>
        <dbReference type="Pfam" id="PF14238"/>
    </source>
</evidence>
<accession>A0A174ZL10</accession>
<organism evidence="3 4">
    <name type="scientific">[Eubacterium] siraeum</name>
    <dbReference type="NCBI Taxonomy" id="39492"/>
    <lineage>
        <taxon>Bacteria</taxon>
        <taxon>Bacillati</taxon>
        <taxon>Bacillota</taxon>
        <taxon>Clostridia</taxon>
        <taxon>Eubacteriales</taxon>
        <taxon>Oscillospiraceae</taxon>
        <taxon>Oscillospiraceae incertae sedis</taxon>
    </lineage>
</organism>
<evidence type="ECO:0000256" key="1">
    <source>
        <dbReference type="SAM" id="Phobius"/>
    </source>
</evidence>
<evidence type="ECO:0000313" key="4">
    <source>
        <dbReference type="Proteomes" id="UP000095662"/>
    </source>
</evidence>
<keyword evidence="1" id="KW-0472">Membrane</keyword>
<dbReference type="OrthoDB" id="1841462at2"/>
<feature type="transmembrane region" description="Helical" evidence="1">
    <location>
        <begin position="7"/>
        <end position="27"/>
    </location>
</feature>
<name>A0A174ZL10_9FIRM</name>
<dbReference type="Proteomes" id="UP000095662">
    <property type="component" value="Unassembled WGS sequence"/>
</dbReference>
<reference evidence="3 4" key="1">
    <citation type="submission" date="2015-09" db="EMBL/GenBank/DDBJ databases">
        <authorList>
            <consortium name="Pathogen Informatics"/>
        </authorList>
    </citation>
    <scope>NUCLEOTIDE SEQUENCE [LARGE SCALE GENOMIC DNA]</scope>
    <source>
        <strain evidence="3 4">2789STDY5834928</strain>
    </source>
</reference>
<proteinExistence type="predicted"/>
<keyword evidence="1" id="KW-1133">Transmembrane helix</keyword>
<feature type="domain" description="DUF4340" evidence="2">
    <location>
        <begin position="77"/>
        <end position="222"/>
    </location>
</feature>
<evidence type="ECO:0000313" key="3">
    <source>
        <dbReference type="EMBL" id="CUQ84898.1"/>
    </source>
</evidence>
<gene>
    <name evidence="3" type="ORF">ERS852540_01004</name>
</gene>
<protein>
    <recommendedName>
        <fullName evidence="2">DUF4340 domain-containing protein</fullName>
    </recommendedName>
</protein>
<sequence length="492" mass="54256">MKKNTKIILGSVIGIAVLGAATLALVLTQPKSDNADSGTSSSKTVSVTDYTADDISTLTISNESGEYTINRLGKEKWGIDSIPEALANSSAYSTAMSSAGGIGAKQIVEENATDLAKYGFDKPTATVKMTFKDNKAEDITCLIGIKYEGENSWYVKTDKSDTVYLVANAGVSFAMNSELSYVNKSTLTAAYDSEKDKVNRVRIERKDLDKDIVLDKLPEETEKKFSSTYVAYEMSSHNNILADDELDKKVIYGLFGISASDVFAVSPTDEQKKQAGLDNPYCTVTMVSNKETVTKLTLGSAVYTVTKNDETGEEIKTITGYYGMLSGKDAIYVFSPDSLPWLTATPENMLYKLFLTPYIYYLDGVTIYDSDRKAYDFTITGDADKSSFTYEGKKVDSAKFKAFYQYLLSAYAEQIYLDDLTGDNKFIAGVTYDHREEGKESDVVEFYASESDRTCIIVVNGDVRYKVRQIYATRLLENLNALLSGGEIVSEF</sequence>
<dbReference type="STRING" id="39492.ERS852540_01004"/>
<dbReference type="InterPro" id="IPR025641">
    <property type="entry name" value="DUF4340"/>
</dbReference>